<dbReference type="OrthoDB" id="705840at2"/>
<organism evidence="1 2">
    <name type="scientific">Pedobacter caeni</name>
    <dbReference type="NCBI Taxonomy" id="288992"/>
    <lineage>
        <taxon>Bacteria</taxon>
        <taxon>Pseudomonadati</taxon>
        <taxon>Bacteroidota</taxon>
        <taxon>Sphingobacteriia</taxon>
        <taxon>Sphingobacteriales</taxon>
        <taxon>Sphingobacteriaceae</taxon>
        <taxon>Pedobacter</taxon>
    </lineage>
</organism>
<protein>
    <submittedName>
        <fullName evidence="1">Uncharacterized protein</fullName>
    </submittedName>
</protein>
<reference evidence="2" key="1">
    <citation type="submission" date="2016-11" db="EMBL/GenBank/DDBJ databases">
        <authorList>
            <person name="Varghese N."/>
            <person name="Submissions S."/>
        </authorList>
    </citation>
    <scope>NUCLEOTIDE SEQUENCE [LARGE SCALE GENOMIC DNA]</scope>
    <source>
        <strain evidence="2">DSM 16990</strain>
    </source>
</reference>
<dbReference type="AlphaFoldDB" id="A0A1M5GSY1"/>
<sequence>MNLTFKIFQWVDEVLHPKALINNEINQEDLLKLESGFLDQLKNYTEQAFIGTTLSRRHTTIQLRQLVNLSNTIYGYLICLTSGSKHKKTSSELRLIYLHLLNALEKTIAAVSQSEPKVGSKIPLTRYNYSGLKMELKTVVINCLNILKRFSIEKKLYHLIEREFLLFINKKEINQYEVDYIWNLIRQIANLELADTSELIDILFINEFNTRSFFDFYSNDLNSRLNDIPNLHDQLLTIIAEQDRFNGLAGRKIKMFPCHVSTEDHFKTLLSNKERHLKQLIDLRRVVNQDEQFSKSNHRLKIFLSVAQLGLFIRLFVEKGLLAKENIGDQFTFFASHFSTPQAPFISAESLRKKSTDVEFATAQKLKAHLIGMLNWLNENYNLSNFKGS</sequence>
<keyword evidence="2" id="KW-1185">Reference proteome</keyword>
<dbReference type="Proteomes" id="UP000184287">
    <property type="component" value="Unassembled WGS sequence"/>
</dbReference>
<proteinExistence type="predicted"/>
<accession>A0A1M5GSY1</accession>
<gene>
    <name evidence="1" type="ORF">SAMN04488522_104353</name>
</gene>
<dbReference type="RefSeq" id="WP_073233033.1">
    <property type="nucleotide sequence ID" value="NZ_FQUQ01000004.1"/>
</dbReference>
<name>A0A1M5GSY1_9SPHI</name>
<dbReference type="STRING" id="288992.SAMN04488522_104353"/>
<dbReference type="EMBL" id="FQUQ01000004">
    <property type="protein sequence ID" value="SHG06781.1"/>
    <property type="molecule type" value="Genomic_DNA"/>
</dbReference>
<evidence type="ECO:0000313" key="2">
    <source>
        <dbReference type="Proteomes" id="UP000184287"/>
    </source>
</evidence>
<evidence type="ECO:0000313" key="1">
    <source>
        <dbReference type="EMBL" id="SHG06781.1"/>
    </source>
</evidence>